<dbReference type="Pfam" id="PF13360">
    <property type="entry name" value="PQQ_2"/>
    <property type="match status" value="1"/>
</dbReference>
<protein>
    <submittedName>
        <fullName evidence="2">PQQ-like beta-propeller repeat protein</fullName>
    </submittedName>
</protein>
<evidence type="ECO:0000313" key="3">
    <source>
        <dbReference type="Proteomes" id="UP001519654"/>
    </source>
</evidence>
<evidence type="ECO:0000313" key="2">
    <source>
        <dbReference type="EMBL" id="MBU2663711.1"/>
    </source>
</evidence>
<dbReference type="EMBL" id="JAHKKG010000003">
    <property type="protein sequence ID" value="MBU2663711.1"/>
    <property type="molecule type" value="Genomic_DNA"/>
</dbReference>
<name>A0ABS5YKZ7_9ACTN</name>
<dbReference type="RefSeq" id="WP_215785690.1">
    <property type="nucleotide sequence ID" value="NZ_JAHKKG010000003.1"/>
</dbReference>
<accession>A0ABS5YKZ7</accession>
<keyword evidence="3" id="KW-1185">Reference proteome</keyword>
<feature type="domain" description="Pyrrolo-quinoline quinone repeat" evidence="1">
    <location>
        <begin position="54"/>
        <end position="183"/>
    </location>
</feature>
<dbReference type="InterPro" id="IPR011047">
    <property type="entry name" value="Quinoprotein_ADH-like_sf"/>
</dbReference>
<gene>
    <name evidence="2" type="ORF">KOI35_09345</name>
</gene>
<comment type="caution">
    <text evidence="2">The sequence shown here is derived from an EMBL/GenBank/DDBJ whole genome shotgun (WGS) entry which is preliminary data.</text>
</comment>
<dbReference type="InterPro" id="IPR015943">
    <property type="entry name" value="WD40/YVTN_repeat-like_dom_sf"/>
</dbReference>
<dbReference type="Gene3D" id="2.130.10.10">
    <property type="entry name" value="YVTN repeat-like/Quinoprotein amine dehydrogenase"/>
    <property type="match status" value="1"/>
</dbReference>
<dbReference type="Proteomes" id="UP001519654">
    <property type="component" value="Unassembled WGS sequence"/>
</dbReference>
<reference evidence="2 3" key="1">
    <citation type="submission" date="2021-06" db="EMBL/GenBank/DDBJ databases">
        <title>Actinoplanes lichenicola sp. nov., and Actinoplanes ovalisporus sp. nov., isolated from lichen in Thailand.</title>
        <authorList>
            <person name="Saeng-In P."/>
            <person name="Kanchanasin P."/>
            <person name="Yuki M."/>
            <person name="Kudo T."/>
            <person name="Ohkuma M."/>
            <person name="Phongsopitanun W."/>
            <person name="Tanasupawat S."/>
        </authorList>
    </citation>
    <scope>NUCLEOTIDE SEQUENCE [LARGE SCALE GENOMIC DNA]</scope>
    <source>
        <strain evidence="2 3">NBRC 110975</strain>
    </source>
</reference>
<proteinExistence type="predicted"/>
<organism evidence="2 3">
    <name type="scientific">Paractinoplanes bogorensis</name>
    <dbReference type="NCBI Taxonomy" id="1610840"/>
    <lineage>
        <taxon>Bacteria</taxon>
        <taxon>Bacillati</taxon>
        <taxon>Actinomycetota</taxon>
        <taxon>Actinomycetes</taxon>
        <taxon>Micromonosporales</taxon>
        <taxon>Micromonosporaceae</taxon>
        <taxon>Paractinoplanes</taxon>
    </lineage>
</organism>
<dbReference type="InterPro" id="IPR002372">
    <property type="entry name" value="PQQ_rpt_dom"/>
</dbReference>
<dbReference type="SUPFAM" id="SSF50998">
    <property type="entry name" value="Quinoprotein alcohol dehydrogenase-like"/>
    <property type="match status" value="1"/>
</dbReference>
<evidence type="ECO:0000259" key="1">
    <source>
        <dbReference type="Pfam" id="PF13360"/>
    </source>
</evidence>
<sequence>MTLIDLDHAGSASDEAAAPVNLPRLRRIALVVLTVVGVAALTASAPPAPSRVRPLWTTALQPSDTVALDGRTVYLNRSSPSGPAEVVAYDLPTGRLRWATPTGDAYGIRPVGDVVLVTTGPLPRTLGPRTIALDAATGARLWQTTGASADRGVLLTETGRAGATTGLRLVGLRDGRQVWRRAITPSEEWATITENGRPTSIVTVTATGDATVYNYDDGSVRHRGRIPWSGVYSATSFPAGAQLVVVRTASAQTVATIYRAADLRQLWQSDELIGYVTTCGPLICTAGVRGVAGRDPVTGDELWRRDDMKFVWDVGAGRLLLSAGANLASASTVLADAATGRTIGRPLGGQEAFVAGEPGSLILLRATGTRSDRTAVTRLDLADGRQTPLGTVDRLAEQDCQGVAGYLLCSRGNTLTVTAIS</sequence>